<dbReference type="EMBL" id="JAWJWF010000047">
    <property type="protein sequence ID" value="KAK6621862.1"/>
    <property type="molecule type" value="Genomic_DNA"/>
</dbReference>
<dbReference type="Proteomes" id="UP001359485">
    <property type="component" value="Unassembled WGS sequence"/>
</dbReference>
<protein>
    <submittedName>
        <fullName evidence="1">Uncharacterized protein</fullName>
    </submittedName>
</protein>
<accession>A0ABR1ALF6</accession>
<sequence>MESSKNPPGRVWGSSNEFEISGKEEKWKFHFNLCACRRSLTGGCSGYCAHANLLAVSEQAQDEGITTARKLQHRERERQIRYQLKKGCAPFMESGYHGNRRLDGTFSP</sequence>
<evidence type="ECO:0000313" key="1">
    <source>
        <dbReference type="EMBL" id="KAK6621862.1"/>
    </source>
</evidence>
<proteinExistence type="predicted"/>
<comment type="caution">
    <text evidence="1">The sequence shown here is derived from an EMBL/GenBank/DDBJ whole genome shotgun (WGS) entry which is preliminary data.</text>
</comment>
<evidence type="ECO:0000313" key="2">
    <source>
        <dbReference type="Proteomes" id="UP001359485"/>
    </source>
</evidence>
<keyword evidence="2" id="KW-1185">Reference proteome</keyword>
<organism evidence="1 2">
    <name type="scientific">Polyplax serrata</name>
    <name type="common">Common mouse louse</name>
    <dbReference type="NCBI Taxonomy" id="468196"/>
    <lineage>
        <taxon>Eukaryota</taxon>
        <taxon>Metazoa</taxon>
        <taxon>Ecdysozoa</taxon>
        <taxon>Arthropoda</taxon>
        <taxon>Hexapoda</taxon>
        <taxon>Insecta</taxon>
        <taxon>Pterygota</taxon>
        <taxon>Neoptera</taxon>
        <taxon>Paraneoptera</taxon>
        <taxon>Psocodea</taxon>
        <taxon>Troctomorpha</taxon>
        <taxon>Phthiraptera</taxon>
        <taxon>Anoplura</taxon>
        <taxon>Polyplacidae</taxon>
        <taxon>Polyplax</taxon>
    </lineage>
</organism>
<gene>
    <name evidence="1" type="ORF">RUM44_001669</name>
</gene>
<name>A0ABR1ALF6_POLSC</name>
<reference evidence="1 2" key="1">
    <citation type="submission" date="2023-09" db="EMBL/GenBank/DDBJ databases">
        <title>Genomes of two closely related lineages of the louse Polyplax serrata with different host specificities.</title>
        <authorList>
            <person name="Martinu J."/>
            <person name="Tarabai H."/>
            <person name="Stefka J."/>
            <person name="Hypsa V."/>
        </authorList>
    </citation>
    <scope>NUCLEOTIDE SEQUENCE [LARGE SCALE GENOMIC DNA]</scope>
    <source>
        <strain evidence="1">98ZLc_SE</strain>
    </source>
</reference>